<dbReference type="InterPro" id="IPR016868">
    <property type="entry name" value="Phage_B3_Orf5"/>
</dbReference>
<reference evidence="3" key="1">
    <citation type="submission" date="2018-06" db="EMBL/GenBank/DDBJ databases">
        <authorList>
            <person name="Zhirakovskaya E."/>
        </authorList>
    </citation>
    <scope>NUCLEOTIDE SEQUENCE</scope>
</reference>
<organism evidence="3">
    <name type="scientific">hydrothermal vent metagenome</name>
    <dbReference type="NCBI Taxonomy" id="652676"/>
    <lineage>
        <taxon>unclassified sequences</taxon>
        <taxon>metagenomes</taxon>
        <taxon>ecological metagenomes</taxon>
    </lineage>
</organism>
<gene>
    <name evidence="3" type="ORF">MNBD_GAMMA25-1210</name>
</gene>
<evidence type="ECO:0000259" key="2">
    <source>
        <dbReference type="Pfam" id="PF23771"/>
    </source>
</evidence>
<protein>
    <submittedName>
        <fullName evidence="3">Uncharacterized protein</fullName>
    </submittedName>
</protein>
<sequence length="228" mass="25987">MDRQKVLDKISKCLRLSESCNPNEAAAALRQARNLMKKYHVSDDQIQTLLVEEESAYNGIEFNPPFWALALSDIVAHAFDCRVLIARCFGRQPEYRFIGMDCSPHVATYTFTVLYRKLEQARTDFIEEDHGQDEAENLRRGDVFAQAWLFRVAGKVAEFMVNPEAQTAINRYVKEQYGDTLEFVREAVSTEVADYEDILSGMKAAEGVALYRSMSEQRSLELPIKAAI</sequence>
<dbReference type="Pfam" id="PF23771">
    <property type="entry name" value="DUF7168"/>
    <property type="match status" value="1"/>
</dbReference>
<dbReference type="PIRSF" id="PIRSF028111">
    <property type="entry name" value="UCP028111"/>
    <property type="match status" value="1"/>
</dbReference>
<feature type="domain" description="DUF7168" evidence="2">
    <location>
        <begin position="63"/>
        <end position="179"/>
    </location>
</feature>
<dbReference type="Pfam" id="PF10979">
    <property type="entry name" value="DUF2786"/>
    <property type="match status" value="1"/>
</dbReference>
<evidence type="ECO:0000313" key="3">
    <source>
        <dbReference type="EMBL" id="VAX05382.1"/>
    </source>
</evidence>
<name>A0A3B1ANR7_9ZZZZ</name>
<dbReference type="EMBL" id="UOFY01000001">
    <property type="protein sequence ID" value="VAX05382.1"/>
    <property type="molecule type" value="Genomic_DNA"/>
</dbReference>
<evidence type="ECO:0000259" key="1">
    <source>
        <dbReference type="Pfam" id="PF10979"/>
    </source>
</evidence>
<dbReference type="InterPro" id="IPR055592">
    <property type="entry name" value="DUF7168"/>
</dbReference>
<accession>A0A3B1ANR7</accession>
<feature type="domain" description="DUF2786" evidence="1">
    <location>
        <begin position="5"/>
        <end position="42"/>
    </location>
</feature>
<dbReference type="InterPro" id="IPR024498">
    <property type="entry name" value="DUF2786"/>
</dbReference>
<proteinExistence type="predicted"/>
<dbReference type="AlphaFoldDB" id="A0A3B1ANR7"/>